<dbReference type="FunFam" id="3.30.70.3550:FF:000001">
    <property type="entry name" value="Leucyl/phenylalanyl-tRNA--protein transferase"/>
    <property type="match status" value="1"/>
</dbReference>
<dbReference type="Proteomes" id="UP000279600">
    <property type="component" value="Chromosome"/>
</dbReference>
<comment type="catalytic activity">
    <reaction evidence="6 15">
        <text>N-terminal L-arginyl-[protein] + L-leucyl-tRNA(Leu) = N-terminal L-leucyl-L-arginyl-[protein] + tRNA(Leu) + H(+)</text>
        <dbReference type="Rhea" id="RHEA:50416"/>
        <dbReference type="Rhea" id="RHEA-COMP:9613"/>
        <dbReference type="Rhea" id="RHEA-COMP:9622"/>
        <dbReference type="Rhea" id="RHEA-COMP:12672"/>
        <dbReference type="Rhea" id="RHEA-COMP:12673"/>
        <dbReference type="ChEBI" id="CHEBI:15378"/>
        <dbReference type="ChEBI" id="CHEBI:64719"/>
        <dbReference type="ChEBI" id="CHEBI:78442"/>
        <dbReference type="ChEBI" id="CHEBI:78494"/>
        <dbReference type="ChEBI" id="CHEBI:133044"/>
        <dbReference type="EC" id="2.3.2.6"/>
    </reaction>
</comment>
<evidence type="ECO:0000256" key="5">
    <source>
        <dbReference type="ARBA" id="ARBA00050607"/>
    </source>
</evidence>
<evidence type="ECO:0000256" key="12">
    <source>
        <dbReference type="ARBA" id="ARBA00077136"/>
    </source>
</evidence>
<protein>
    <recommendedName>
        <fullName evidence="11 15">Leucyl/phenylalanyl-tRNA--protein transferase</fullName>
        <ecNumber evidence="10 15">2.3.2.6</ecNumber>
    </recommendedName>
    <alternativeName>
        <fullName evidence="12 15">L/F-transferase</fullName>
    </alternativeName>
    <alternativeName>
        <fullName evidence="13 15">Leucyltransferase</fullName>
    </alternativeName>
    <alternativeName>
        <fullName evidence="14 15">Phenyalanyltransferase</fullName>
    </alternativeName>
</protein>
<comment type="subcellular location">
    <subcellularLocation>
        <location evidence="1 15">Cytoplasm</location>
    </subcellularLocation>
</comment>
<dbReference type="InterPro" id="IPR042221">
    <property type="entry name" value="Leu/Phe-tRNA_Trfase_N"/>
</dbReference>
<dbReference type="Gene3D" id="3.40.630.70">
    <property type="entry name" value="Leucyl/phenylalanyl-tRNA-protein transferase, C-terminal domain"/>
    <property type="match status" value="1"/>
</dbReference>
<dbReference type="Pfam" id="PF03588">
    <property type="entry name" value="Leu_Phe_trans"/>
    <property type="match status" value="1"/>
</dbReference>
<organism evidence="16 17">
    <name type="scientific">Nonlabens ponticola</name>
    <dbReference type="NCBI Taxonomy" id="2496866"/>
    <lineage>
        <taxon>Bacteria</taxon>
        <taxon>Pseudomonadati</taxon>
        <taxon>Bacteroidota</taxon>
        <taxon>Flavobacteriia</taxon>
        <taxon>Flavobacteriales</taxon>
        <taxon>Flavobacteriaceae</taxon>
        <taxon>Nonlabens</taxon>
    </lineage>
</organism>
<dbReference type="SUPFAM" id="SSF55729">
    <property type="entry name" value="Acyl-CoA N-acyltransferases (Nat)"/>
    <property type="match status" value="1"/>
</dbReference>
<evidence type="ECO:0000313" key="17">
    <source>
        <dbReference type="Proteomes" id="UP000279600"/>
    </source>
</evidence>
<keyword evidence="3 15" id="KW-0808">Transferase</keyword>
<comment type="catalytic activity">
    <reaction evidence="7 15">
        <text>N-terminal L-lysyl-[protein] + L-leucyl-tRNA(Leu) = N-terminal L-leucyl-L-lysyl-[protein] + tRNA(Leu) + H(+)</text>
        <dbReference type="Rhea" id="RHEA:12340"/>
        <dbReference type="Rhea" id="RHEA-COMP:9613"/>
        <dbReference type="Rhea" id="RHEA-COMP:9622"/>
        <dbReference type="Rhea" id="RHEA-COMP:12670"/>
        <dbReference type="Rhea" id="RHEA-COMP:12671"/>
        <dbReference type="ChEBI" id="CHEBI:15378"/>
        <dbReference type="ChEBI" id="CHEBI:65249"/>
        <dbReference type="ChEBI" id="CHEBI:78442"/>
        <dbReference type="ChEBI" id="CHEBI:78494"/>
        <dbReference type="ChEBI" id="CHEBI:133043"/>
        <dbReference type="EC" id="2.3.2.6"/>
    </reaction>
</comment>
<evidence type="ECO:0000256" key="9">
    <source>
        <dbReference type="ARBA" id="ARBA00061535"/>
    </source>
</evidence>
<dbReference type="EC" id="2.3.2.6" evidence="10 15"/>
<evidence type="ECO:0000256" key="1">
    <source>
        <dbReference type="ARBA" id="ARBA00004496"/>
    </source>
</evidence>
<evidence type="ECO:0000256" key="8">
    <source>
        <dbReference type="ARBA" id="ARBA00054043"/>
    </source>
</evidence>
<comment type="function">
    <text evidence="8 15">Functions in the N-end rule pathway of protein degradation where it conjugates Leu, Phe and, less efficiently, Met from aminoacyl-tRNAs to the N-termini of proteins containing an N-terminal arginine or lysine.</text>
</comment>
<dbReference type="InterPro" id="IPR016181">
    <property type="entry name" value="Acyl_CoA_acyltransferase"/>
</dbReference>
<evidence type="ECO:0000256" key="4">
    <source>
        <dbReference type="ARBA" id="ARBA00023315"/>
    </source>
</evidence>
<evidence type="ECO:0000256" key="2">
    <source>
        <dbReference type="ARBA" id="ARBA00022490"/>
    </source>
</evidence>
<dbReference type="HAMAP" id="MF_00688">
    <property type="entry name" value="Leu_Phe_trans"/>
    <property type="match status" value="1"/>
</dbReference>
<dbReference type="GO" id="GO:0008914">
    <property type="term" value="F:leucyl-tRNA--protein transferase activity"/>
    <property type="evidence" value="ECO:0007669"/>
    <property type="project" value="UniProtKB-UniRule"/>
</dbReference>
<name>A0A3S9MUX8_9FLAO</name>
<evidence type="ECO:0000256" key="7">
    <source>
        <dbReference type="ARBA" id="ARBA00051538"/>
    </source>
</evidence>
<dbReference type="InterPro" id="IPR004616">
    <property type="entry name" value="Leu/Phe-tRNA_Trfase"/>
</dbReference>
<proteinExistence type="inferred from homology"/>
<keyword evidence="2 15" id="KW-0963">Cytoplasm</keyword>
<keyword evidence="4 15" id="KW-0012">Acyltransferase</keyword>
<reference evidence="16 17" key="1">
    <citation type="submission" date="2018-12" db="EMBL/GenBank/DDBJ databases">
        <title>Complete genome of Nonlabens sp. MJ115.</title>
        <authorList>
            <person name="Choi H.S."/>
            <person name="Jung J."/>
        </authorList>
    </citation>
    <scope>NUCLEOTIDE SEQUENCE [LARGE SCALE GENOMIC DNA]</scope>
    <source>
        <strain evidence="16 17">MJ115</strain>
    </source>
</reference>
<dbReference type="OrthoDB" id="9790282at2"/>
<dbReference type="PANTHER" id="PTHR30098">
    <property type="entry name" value="LEUCYL/PHENYLALANYL-TRNA--PROTEIN TRANSFERASE"/>
    <property type="match status" value="1"/>
</dbReference>
<evidence type="ECO:0000256" key="6">
    <source>
        <dbReference type="ARBA" id="ARBA00050652"/>
    </source>
</evidence>
<evidence type="ECO:0000256" key="11">
    <source>
        <dbReference type="ARBA" id="ARBA00074372"/>
    </source>
</evidence>
<dbReference type="PANTHER" id="PTHR30098:SF2">
    <property type="entry name" value="LEUCYL_PHENYLALANYL-TRNA--PROTEIN TRANSFERASE"/>
    <property type="match status" value="1"/>
</dbReference>
<comment type="similarity">
    <text evidence="9 15">Belongs to the L/F-transferase family.</text>
</comment>
<evidence type="ECO:0000256" key="14">
    <source>
        <dbReference type="ARBA" id="ARBA00083640"/>
    </source>
</evidence>
<dbReference type="GO" id="GO:0030163">
    <property type="term" value="P:protein catabolic process"/>
    <property type="evidence" value="ECO:0007669"/>
    <property type="project" value="UniProtKB-UniRule"/>
</dbReference>
<dbReference type="NCBIfam" id="TIGR00667">
    <property type="entry name" value="aat"/>
    <property type="match status" value="1"/>
</dbReference>
<comment type="catalytic activity">
    <reaction evidence="5 15">
        <text>L-phenylalanyl-tRNA(Phe) + an N-terminal L-alpha-aminoacyl-[protein] = an N-terminal L-phenylalanyl-L-alpha-aminoacyl-[protein] + tRNA(Phe)</text>
        <dbReference type="Rhea" id="RHEA:43632"/>
        <dbReference type="Rhea" id="RHEA-COMP:9668"/>
        <dbReference type="Rhea" id="RHEA-COMP:9699"/>
        <dbReference type="Rhea" id="RHEA-COMP:10636"/>
        <dbReference type="Rhea" id="RHEA-COMP:10637"/>
        <dbReference type="ChEBI" id="CHEBI:78442"/>
        <dbReference type="ChEBI" id="CHEBI:78531"/>
        <dbReference type="ChEBI" id="CHEBI:78597"/>
        <dbReference type="ChEBI" id="CHEBI:83561"/>
        <dbReference type="EC" id="2.3.2.6"/>
    </reaction>
</comment>
<dbReference type="RefSeq" id="WP_126444948.1">
    <property type="nucleotide sequence ID" value="NZ_CP034549.1"/>
</dbReference>
<evidence type="ECO:0000256" key="13">
    <source>
        <dbReference type="ARBA" id="ARBA00077165"/>
    </source>
</evidence>
<evidence type="ECO:0000256" key="15">
    <source>
        <dbReference type="HAMAP-Rule" id="MF_00688"/>
    </source>
</evidence>
<sequence length="214" mass="24354">MQLLTQELSFPDPHTADAHGLLAIGGDLSVERLLLAYNNGIFPWYDDNDPICWWSPDPRMVFDLRKDQPMKVSKSLRQSGRNRNYRITMNQSFIRVMTCCMNVSRNGDLGTWINDDLIAAYTQLHELGHAASVEVWLDKELVGGLYGVDLKEQGVFCGESMFAKATDASKLALWHLVKTLKQKDYQLIDAQLYNDHLHSLGAVTMDREVFLSFL</sequence>
<dbReference type="Gene3D" id="3.30.70.3550">
    <property type="entry name" value="Leucyl/phenylalanyl-tRNA-protein transferase, N-terminal domain"/>
    <property type="match status" value="1"/>
</dbReference>
<dbReference type="KEGG" id="noj:EJ995_01560"/>
<evidence type="ECO:0000256" key="10">
    <source>
        <dbReference type="ARBA" id="ARBA00066767"/>
    </source>
</evidence>
<evidence type="ECO:0000313" key="16">
    <source>
        <dbReference type="EMBL" id="AZQ42982.1"/>
    </source>
</evidence>
<keyword evidence="17" id="KW-1185">Reference proteome</keyword>
<accession>A0A3S9MUX8</accession>
<gene>
    <name evidence="15" type="primary">aat</name>
    <name evidence="16" type="ORF">EJ995_01560</name>
</gene>
<dbReference type="AlphaFoldDB" id="A0A3S9MUX8"/>
<evidence type="ECO:0000256" key="3">
    <source>
        <dbReference type="ARBA" id="ARBA00022679"/>
    </source>
</evidence>
<dbReference type="InterPro" id="IPR042203">
    <property type="entry name" value="Leu/Phe-tRNA_Trfase_C"/>
</dbReference>
<dbReference type="GO" id="GO:0005737">
    <property type="term" value="C:cytoplasm"/>
    <property type="evidence" value="ECO:0007669"/>
    <property type="project" value="UniProtKB-SubCell"/>
</dbReference>
<dbReference type="EMBL" id="CP034549">
    <property type="protein sequence ID" value="AZQ42982.1"/>
    <property type="molecule type" value="Genomic_DNA"/>
</dbReference>